<dbReference type="OrthoDB" id="4773508at2759"/>
<protein>
    <submittedName>
        <fullName evidence="2">Uncharacterized protein</fullName>
    </submittedName>
</protein>
<name>A0A135RTS0_9PEZI</name>
<dbReference type="AlphaFoldDB" id="A0A135RTS0"/>
<accession>A0A135RTS0</accession>
<sequence>MPDFDIRDAPGGCLAQDGFLRSAWPLSDAGNDATHDKDLSGFYCLVVMTRLINHSLSAEDRRGPLRETEESITKFMSLAWHSAGAPELIEEFIKEVMSLEFVHLVDMETMNATLWSRPEHLLFDYVTSDTQGDTRVDNEKGNVVEASYIRVKGHPQKIDEAIRDKAGKIERQPDGTHGAFFPQPPTYVRVLYEPSEGDEIHPLKSFQVVNVRDLRPEEDPIDDGVDRTLHRYVLITAVRLRAKQTDHDCIRTFSLDGTPIEPQVTAPYANTTWQVGSPGHRYFLLYQESRLPLYDLEDPKNRVFPRMANGEQIWGQMRSRLEQLKNRRPWVPLTGVLNGAGSQRAREERHPVVDAQTSQEVIPGAGSGHIDTGGHAGRGRHTDAPSRAAEGDGPEDASSSIADDYLDAWFGRLC</sequence>
<gene>
    <name evidence="2" type="ORF">CNYM01_04380</name>
</gene>
<reference evidence="2 3" key="1">
    <citation type="submission" date="2014-02" db="EMBL/GenBank/DDBJ databases">
        <title>The genome sequence of Colletotrichum nymphaeae SA-01.</title>
        <authorList>
            <person name="Baroncelli R."/>
            <person name="Thon M.R."/>
        </authorList>
    </citation>
    <scope>NUCLEOTIDE SEQUENCE [LARGE SCALE GENOMIC DNA]</scope>
    <source>
        <strain evidence="2 3">SA-01</strain>
    </source>
</reference>
<proteinExistence type="predicted"/>
<evidence type="ECO:0000256" key="1">
    <source>
        <dbReference type="SAM" id="MobiDB-lite"/>
    </source>
</evidence>
<evidence type="ECO:0000313" key="3">
    <source>
        <dbReference type="Proteomes" id="UP000070054"/>
    </source>
</evidence>
<organism evidence="2 3">
    <name type="scientific">Colletotrichum nymphaeae SA-01</name>
    <dbReference type="NCBI Taxonomy" id="1460502"/>
    <lineage>
        <taxon>Eukaryota</taxon>
        <taxon>Fungi</taxon>
        <taxon>Dikarya</taxon>
        <taxon>Ascomycota</taxon>
        <taxon>Pezizomycotina</taxon>
        <taxon>Sordariomycetes</taxon>
        <taxon>Hypocreomycetidae</taxon>
        <taxon>Glomerellales</taxon>
        <taxon>Glomerellaceae</taxon>
        <taxon>Colletotrichum</taxon>
        <taxon>Colletotrichum acutatum species complex</taxon>
    </lineage>
</organism>
<evidence type="ECO:0000313" key="2">
    <source>
        <dbReference type="EMBL" id="KXH27106.1"/>
    </source>
</evidence>
<feature type="region of interest" description="Disordered" evidence="1">
    <location>
        <begin position="362"/>
        <end position="400"/>
    </location>
</feature>
<dbReference type="EMBL" id="JEMN01001788">
    <property type="protein sequence ID" value="KXH27106.1"/>
    <property type="molecule type" value="Genomic_DNA"/>
</dbReference>
<dbReference type="Proteomes" id="UP000070054">
    <property type="component" value="Unassembled WGS sequence"/>
</dbReference>
<comment type="caution">
    <text evidence="2">The sequence shown here is derived from an EMBL/GenBank/DDBJ whole genome shotgun (WGS) entry which is preliminary data.</text>
</comment>
<keyword evidence="3" id="KW-1185">Reference proteome</keyword>